<keyword evidence="4" id="KW-1185">Reference proteome</keyword>
<keyword evidence="1" id="KW-0812">Transmembrane</keyword>
<dbReference type="EMBL" id="SDEE01000010">
    <property type="protein sequence ID" value="RXW25054.1"/>
    <property type="molecule type" value="Genomic_DNA"/>
</dbReference>
<sequence length="368" mass="39981">MGVGRILLNILVVLAAIAGGFYQLKLKPILVKFGQGRVIDPRGNTDCTTVPELKACEKLVLHQPSGVVYLACSTQESRPHWLPNAQRFNATGASRTDYVASYNPQSGKVTKLKTVNFNSPRGLSLHGMDVVASSSNPSELWVYLVNHREPLSGDPKVVGADSSVEVFKTTLGGSTMEYVRTVEDPLLLTPNDLTGTPDGKAFWVTNDYGVKTGLIRDLDLLGRATTSVVYCHETEGCKYAIQNMHGNNGIAQAPNGTFYVVNAIGGQLTVLEKQADNTLIITDVIESDRSMDNASIDSEGDVWVAGFPKALVLVYEHFANPTKVVSPSTAFRFSINTGPNSFYGQKFKVDRVCDRSSYTLSVACHRIT</sequence>
<name>A0A4Q2E078_9AGAR</name>
<protein>
    <recommendedName>
        <fullName evidence="2">SMP-30/Gluconolactonase/LRE-like region domain-containing protein</fullName>
    </recommendedName>
</protein>
<feature type="domain" description="SMP-30/Gluconolactonase/LRE-like region" evidence="2">
    <location>
        <begin position="157"/>
        <end position="316"/>
    </location>
</feature>
<dbReference type="Proteomes" id="UP000290288">
    <property type="component" value="Unassembled WGS sequence"/>
</dbReference>
<feature type="transmembrane region" description="Helical" evidence="1">
    <location>
        <begin position="6"/>
        <end position="24"/>
    </location>
</feature>
<dbReference type="InterPro" id="IPR013658">
    <property type="entry name" value="SGL"/>
</dbReference>
<gene>
    <name evidence="3" type="ORF">EST38_g799</name>
</gene>
<reference evidence="3 4" key="1">
    <citation type="submission" date="2019-01" db="EMBL/GenBank/DDBJ databases">
        <title>Draft genome sequence of Psathyrella aberdarensis IHI B618.</title>
        <authorList>
            <person name="Buettner E."/>
            <person name="Kellner H."/>
        </authorList>
    </citation>
    <scope>NUCLEOTIDE SEQUENCE [LARGE SCALE GENOMIC DNA]</scope>
    <source>
        <strain evidence="3 4">IHI B618</strain>
    </source>
</reference>
<dbReference type="InterPro" id="IPR011042">
    <property type="entry name" value="6-blade_b-propeller_TolB-like"/>
</dbReference>
<dbReference type="AlphaFoldDB" id="A0A4Q2E078"/>
<evidence type="ECO:0000313" key="3">
    <source>
        <dbReference type="EMBL" id="RXW25054.1"/>
    </source>
</evidence>
<dbReference type="OrthoDB" id="5307922at2759"/>
<evidence type="ECO:0000259" key="2">
    <source>
        <dbReference type="Pfam" id="PF08450"/>
    </source>
</evidence>
<dbReference type="STRING" id="2316362.A0A4Q2E078"/>
<evidence type="ECO:0000313" key="4">
    <source>
        <dbReference type="Proteomes" id="UP000290288"/>
    </source>
</evidence>
<comment type="caution">
    <text evidence="3">The sequence shown here is derived from an EMBL/GenBank/DDBJ whole genome shotgun (WGS) entry which is preliminary data.</text>
</comment>
<proteinExistence type="predicted"/>
<dbReference type="PANTHER" id="PTHR11799:SF12">
    <property type="entry name" value="PARAOXONASE-RELATED"/>
    <property type="match status" value="1"/>
</dbReference>
<dbReference type="PANTHER" id="PTHR11799">
    <property type="entry name" value="PARAOXONASE"/>
    <property type="match status" value="1"/>
</dbReference>
<dbReference type="InterPro" id="IPR051288">
    <property type="entry name" value="Serum_paraoxonase/arylesterase"/>
</dbReference>
<organism evidence="3 4">
    <name type="scientific">Candolleomyces aberdarensis</name>
    <dbReference type="NCBI Taxonomy" id="2316362"/>
    <lineage>
        <taxon>Eukaryota</taxon>
        <taxon>Fungi</taxon>
        <taxon>Dikarya</taxon>
        <taxon>Basidiomycota</taxon>
        <taxon>Agaricomycotina</taxon>
        <taxon>Agaricomycetes</taxon>
        <taxon>Agaricomycetidae</taxon>
        <taxon>Agaricales</taxon>
        <taxon>Agaricineae</taxon>
        <taxon>Psathyrellaceae</taxon>
        <taxon>Candolleomyces</taxon>
    </lineage>
</organism>
<evidence type="ECO:0000256" key="1">
    <source>
        <dbReference type="SAM" id="Phobius"/>
    </source>
</evidence>
<keyword evidence="1" id="KW-1133">Transmembrane helix</keyword>
<dbReference type="Pfam" id="PF08450">
    <property type="entry name" value="SGL"/>
    <property type="match status" value="1"/>
</dbReference>
<accession>A0A4Q2E078</accession>
<dbReference type="Gene3D" id="2.120.10.30">
    <property type="entry name" value="TolB, C-terminal domain"/>
    <property type="match status" value="1"/>
</dbReference>
<dbReference type="SUPFAM" id="SSF63829">
    <property type="entry name" value="Calcium-dependent phosphotriesterase"/>
    <property type="match status" value="1"/>
</dbReference>
<keyword evidence="1" id="KW-0472">Membrane</keyword>